<dbReference type="InterPro" id="IPR010095">
    <property type="entry name" value="Cas12f1-like_TNB"/>
</dbReference>
<feature type="region of interest" description="Disordered" evidence="2">
    <location>
        <begin position="377"/>
        <end position="409"/>
    </location>
</feature>
<dbReference type="GO" id="GO:0003677">
    <property type="term" value="F:DNA binding"/>
    <property type="evidence" value="ECO:0007669"/>
    <property type="project" value="UniProtKB-KW"/>
</dbReference>
<evidence type="ECO:0000313" key="4">
    <source>
        <dbReference type="EMBL" id="SIR82692.1"/>
    </source>
</evidence>
<dbReference type="NCBIfam" id="TIGR01766">
    <property type="entry name" value="IS200/IS605 family accessory protein TnpB-like domain"/>
    <property type="match status" value="1"/>
</dbReference>
<keyword evidence="1" id="KW-0238">DNA-binding</keyword>
<feature type="domain" description="Cas12f1-like TNB" evidence="3">
    <location>
        <begin position="293"/>
        <end position="360"/>
    </location>
</feature>
<evidence type="ECO:0000313" key="5">
    <source>
        <dbReference type="Proteomes" id="UP000185936"/>
    </source>
</evidence>
<dbReference type="STRING" id="308853.SAMN05421752_103180"/>
<dbReference type="InterPro" id="IPR051399">
    <property type="entry name" value="RNA-guided_DNA_endo/Transpos"/>
</dbReference>
<accession>A0A1N7E3I1</accession>
<dbReference type="AlphaFoldDB" id="A0A1N7E3I1"/>
<dbReference type="Pfam" id="PF07282">
    <property type="entry name" value="Cas12f1-like_TNB"/>
    <property type="match status" value="1"/>
</dbReference>
<gene>
    <name evidence="4" type="ORF">SAMN05421752_103180</name>
</gene>
<evidence type="ECO:0000256" key="1">
    <source>
        <dbReference type="ARBA" id="ARBA00023125"/>
    </source>
</evidence>
<organism evidence="4 5">
    <name type="scientific">Natronorubrum thiooxidans</name>
    <dbReference type="NCBI Taxonomy" id="308853"/>
    <lineage>
        <taxon>Archaea</taxon>
        <taxon>Methanobacteriati</taxon>
        <taxon>Methanobacteriota</taxon>
        <taxon>Stenosarchaea group</taxon>
        <taxon>Halobacteria</taxon>
        <taxon>Halobacteriales</taxon>
        <taxon>Natrialbaceae</taxon>
        <taxon>Natronorubrum</taxon>
    </lineage>
</organism>
<dbReference type="EMBL" id="FTNR01000003">
    <property type="protein sequence ID" value="SIR82692.1"/>
    <property type="molecule type" value="Genomic_DNA"/>
</dbReference>
<dbReference type="Proteomes" id="UP000185936">
    <property type="component" value="Unassembled WGS sequence"/>
</dbReference>
<protein>
    <submittedName>
        <fullName evidence="4">Transposase, IS605 OrfB family, central region</fullName>
    </submittedName>
</protein>
<sequence>MSATATKTLQATLAPPTAHKEEKLQDTLGTYREALDDAFESGEDTMNGVSDVVTPYDLPYQAKAALCNYVPKLRKTYNAREIDDEHPLRLTNQAAKFDHSSEREHEFTWWAPRPGRGTNFWIPLRINPDQEDLWHDLLSEDAKAGQIRLQRHRKNWVLHVTVEYPIEEPTADGDTTPVGLDIGETALITACGLKHGTPTRPVLWSGKRAKHLRKEMSTTLQRLQERDAEWRIDERFDYYQNALTDILEKASCEVVGYAGTFENPVIVMEDLTYIRENLDYGKYMNRRLHAWAFARLQDRVEDKATEAGIPVEYVNPAYTSQTCHECGHIGKRSTQAELRCTNDECHVSTFQADISAAASIAQRVDPWGESCTWKTCDDDSPQDGSGCDTAVRPPKPSAPTQMTLGAYES</sequence>
<dbReference type="PANTHER" id="PTHR30405:SF21">
    <property type="entry name" value="TRANSPOSASE-RELATED"/>
    <property type="match status" value="1"/>
</dbReference>
<name>A0A1N7E3I1_9EURY</name>
<evidence type="ECO:0000256" key="2">
    <source>
        <dbReference type="SAM" id="MobiDB-lite"/>
    </source>
</evidence>
<keyword evidence="5" id="KW-1185">Reference proteome</keyword>
<proteinExistence type="predicted"/>
<evidence type="ECO:0000259" key="3">
    <source>
        <dbReference type="Pfam" id="PF07282"/>
    </source>
</evidence>
<dbReference type="NCBIfam" id="NF040570">
    <property type="entry name" value="guided_TnpB"/>
    <property type="match status" value="1"/>
</dbReference>
<dbReference type="RefSeq" id="WP_076608300.1">
    <property type="nucleotide sequence ID" value="NZ_FTNR01000003.1"/>
</dbReference>
<dbReference type="PANTHER" id="PTHR30405">
    <property type="entry name" value="TRANSPOSASE"/>
    <property type="match status" value="1"/>
</dbReference>
<dbReference type="OrthoDB" id="168528at2157"/>
<reference evidence="5" key="1">
    <citation type="submission" date="2017-01" db="EMBL/GenBank/DDBJ databases">
        <authorList>
            <person name="Varghese N."/>
            <person name="Submissions S."/>
        </authorList>
    </citation>
    <scope>NUCLEOTIDE SEQUENCE [LARGE SCALE GENOMIC DNA]</scope>
    <source>
        <strain evidence="5">type strain: HArc-</strain>
    </source>
</reference>